<evidence type="ECO:0000313" key="1">
    <source>
        <dbReference type="EMBL" id="SMB81861.1"/>
    </source>
</evidence>
<dbReference type="OrthoDB" id="7432683at2"/>
<organism evidence="1 2">
    <name type="scientific">Hymenobacter roseosalivarius DSM 11622</name>
    <dbReference type="NCBI Taxonomy" id="645990"/>
    <lineage>
        <taxon>Bacteria</taxon>
        <taxon>Pseudomonadati</taxon>
        <taxon>Bacteroidota</taxon>
        <taxon>Cytophagia</taxon>
        <taxon>Cytophagales</taxon>
        <taxon>Hymenobacteraceae</taxon>
        <taxon>Hymenobacter</taxon>
    </lineage>
</organism>
<dbReference type="STRING" id="645990.SAMN00120144_3023"/>
<proteinExistence type="predicted"/>
<dbReference type="AlphaFoldDB" id="A0A1W1UM39"/>
<dbReference type="SUPFAM" id="SSF49464">
    <property type="entry name" value="Carboxypeptidase regulatory domain-like"/>
    <property type="match status" value="1"/>
</dbReference>
<dbReference type="EMBL" id="FWWW01000034">
    <property type="protein sequence ID" value="SMB81861.1"/>
    <property type="molecule type" value="Genomic_DNA"/>
</dbReference>
<accession>A0A1W1UM39</accession>
<keyword evidence="2" id="KW-1185">Reference proteome</keyword>
<dbReference type="Pfam" id="PF13715">
    <property type="entry name" value="CarbopepD_reg_2"/>
    <property type="match status" value="1"/>
</dbReference>
<dbReference type="InterPro" id="IPR008969">
    <property type="entry name" value="CarboxyPept-like_regulatory"/>
</dbReference>
<protein>
    <recommendedName>
        <fullName evidence="3">Carboxypeptidase-like regulatory domain-containing protein</fullName>
    </recommendedName>
</protein>
<dbReference type="Proteomes" id="UP000192266">
    <property type="component" value="Unassembled WGS sequence"/>
</dbReference>
<evidence type="ECO:0000313" key="2">
    <source>
        <dbReference type="Proteomes" id="UP000192266"/>
    </source>
</evidence>
<reference evidence="1 2" key="1">
    <citation type="submission" date="2017-04" db="EMBL/GenBank/DDBJ databases">
        <authorList>
            <person name="Afonso C.L."/>
            <person name="Miller P.J."/>
            <person name="Scott M.A."/>
            <person name="Spackman E."/>
            <person name="Goraichik I."/>
            <person name="Dimitrov K.M."/>
            <person name="Suarez D.L."/>
            <person name="Swayne D.E."/>
        </authorList>
    </citation>
    <scope>NUCLEOTIDE SEQUENCE [LARGE SCALE GENOMIC DNA]</scope>
    <source>
        <strain evidence="1 2">DSM 11622</strain>
    </source>
</reference>
<sequence>MPHRSTITVPKPCHEGWAQMKPAAQGRHCAACDKVVVDFSRMTDAEVLTWMQRQQSGRTCGRFATQQLNRPLLLPPTPAPRWQKWVAATAAVIGLEVGGAHEVQAQRAIPTEQHVITMGMVAVPRRVLPLSLNFPPLVIRGIVLDSTTQQPLPGVTVLIADTNVGVSTNTDGQFELILPDEFRQANVVKLQFNSIGYLRQEHFINPQTPDSVIVTLAQDTRMLSGELMVVGGYESPPWYSPRGLWQRATWLFRRH</sequence>
<gene>
    <name evidence="1" type="ORF">SAMN00120144_3023</name>
</gene>
<name>A0A1W1UM39_9BACT</name>
<evidence type="ECO:0008006" key="3">
    <source>
        <dbReference type="Google" id="ProtNLM"/>
    </source>
</evidence>
<dbReference type="RefSeq" id="WP_084443399.1">
    <property type="nucleotide sequence ID" value="NZ_FWWW01000034.1"/>
</dbReference>
<dbReference type="Gene3D" id="2.60.40.1120">
    <property type="entry name" value="Carboxypeptidase-like, regulatory domain"/>
    <property type="match status" value="1"/>
</dbReference>